<dbReference type="InterPro" id="IPR001650">
    <property type="entry name" value="Helicase_C-like"/>
</dbReference>
<dbReference type="PROSITE" id="PS51194">
    <property type="entry name" value="HELICASE_CTER"/>
    <property type="match status" value="1"/>
</dbReference>
<comment type="similarity">
    <text evidence="5">Belongs to the DEAD box helicase family.</text>
</comment>
<evidence type="ECO:0000256" key="3">
    <source>
        <dbReference type="ARBA" id="ARBA00022840"/>
    </source>
</evidence>
<dbReference type="EC" id="3.6.4.13" evidence="5"/>
<evidence type="ECO:0000313" key="8">
    <source>
        <dbReference type="EMBL" id="GMI39451.1"/>
    </source>
</evidence>
<dbReference type="Pfam" id="PF00271">
    <property type="entry name" value="Helicase_C"/>
    <property type="match status" value="1"/>
</dbReference>
<sequence length="262" mass="28868">PPLPPPLPQVRSYLITGGVDAGSSATAEDILSSRPSLLVGTPGRLAATLPPLRELGTRPALLVCDEYDRLMTSNFKEDVDTIRSKINPHWRWFVSATWKALEEEKGGAFEKGGGGVIVRVKKGPPPPKKEERKDEEPQEEAAPPAHAASSSIPAHITQILSVTAHHKRPKKIMQLLPKLLATSARLKPRCVVFFAKIDDLMATNSIIMKQRPEERPYSVATLHGKQHQDQRNRTLADFRAAKHQLLLTTDVMGRGLDVKGLE</sequence>
<evidence type="ECO:0000256" key="5">
    <source>
        <dbReference type="RuleBase" id="RU365068"/>
    </source>
</evidence>
<keyword evidence="9" id="KW-1185">Reference proteome</keyword>
<keyword evidence="2 5" id="KW-0378">Hydrolase</keyword>
<keyword evidence="4 5" id="KW-0694">RNA-binding</keyword>
<proteinExistence type="inferred from homology"/>
<feature type="region of interest" description="Disordered" evidence="6">
    <location>
        <begin position="112"/>
        <end position="151"/>
    </location>
</feature>
<dbReference type="SUPFAM" id="SSF52540">
    <property type="entry name" value="P-loop containing nucleoside triphosphate hydrolases"/>
    <property type="match status" value="1"/>
</dbReference>
<keyword evidence="5" id="KW-0347">Helicase</keyword>
<evidence type="ECO:0000256" key="2">
    <source>
        <dbReference type="ARBA" id="ARBA00022801"/>
    </source>
</evidence>
<dbReference type="EMBL" id="BRYB01000875">
    <property type="protein sequence ID" value="GMI39451.1"/>
    <property type="molecule type" value="Genomic_DNA"/>
</dbReference>
<keyword evidence="1 5" id="KW-0547">Nucleotide-binding</keyword>
<gene>
    <name evidence="8" type="ORF">TeGR_g11792</name>
</gene>
<dbReference type="Gene3D" id="3.40.50.300">
    <property type="entry name" value="P-loop containing nucleotide triphosphate hydrolases"/>
    <property type="match status" value="2"/>
</dbReference>
<dbReference type="Proteomes" id="UP001165060">
    <property type="component" value="Unassembled WGS sequence"/>
</dbReference>
<keyword evidence="3 5" id="KW-0067">ATP-binding</keyword>
<evidence type="ECO:0000259" key="7">
    <source>
        <dbReference type="PROSITE" id="PS51194"/>
    </source>
</evidence>
<dbReference type="Pfam" id="PF00270">
    <property type="entry name" value="DEAD"/>
    <property type="match status" value="1"/>
</dbReference>
<evidence type="ECO:0000256" key="4">
    <source>
        <dbReference type="ARBA" id="ARBA00022884"/>
    </source>
</evidence>
<comment type="caution">
    <text evidence="8">The sequence shown here is derived from an EMBL/GenBank/DDBJ whole genome shotgun (WGS) entry which is preliminary data.</text>
</comment>
<protein>
    <recommendedName>
        <fullName evidence="5">ATP-dependent RNA helicase</fullName>
        <ecNumber evidence="5">3.6.4.13</ecNumber>
    </recommendedName>
</protein>
<comment type="catalytic activity">
    <reaction evidence="5">
        <text>ATP + H2O = ADP + phosphate + H(+)</text>
        <dbReference type="Rhea" id="RHEA:13065"/>
        <dbReference type="ChEBI" id="CHEBI:15377"/>
        <dbReference type="ChEBI" id="CHEBI:15378"/>
        <dbReference type="ChEBI" id="CHEBI:30616"/>
        <dbReference type="ChEBI" id="CHEBI:43474"/>
        <dbReference type="ChEBI" id="CHEBI:456216"/>
        <dbReference type="EC" id="3.6.4.13"/>
    </reaction>
</comment>
<comment type="function">
    <text evidence="5">RNA helicase.</text>
</comment>
<organism evidence="8 9">
    <name type="scientific">Tetraparma gracilis</name>
    <dbReference type="NCBI Taxonomy" id="2962635"/>
    <lineage>
        <taxon>Eukaryota</taxon>
        <taxon>Sar</taxon>
        <taxon>Stramenopiles</taxon>
        <taxon>Ochrophyta</taxon>
        <taxon>Bolidophyceae</taxon>
        <taxon>Parmales</taxon>
        <taxon>Triparmaceae</taxon>
        <taxon>Tetraparma</taxon>
    </lineage>
</organism>
<dbReference type="PANTHER" id="PTHR24031">
    <property type="entry name" value="RNA HELICASE"/>
    <property type="match status" value="1"/>
</dbReference>
<name>A0ABQ6N4G1_9STRA</name>
<reference evidence="8 9" key="1">
    <citation type="journal article" date="2023" name="Commun. Biol.">
        <title>Genome analysis of Parmales, the sister group of diatoms, reveals the evolutionary specialization of diatoms from phago-mixotrophs to photoautotrophs.</title>
        <authorList>
            <person name="Ban H."/>
            <person name="Sato S."/>
            <person name="Yoshikawa S."/>
            <person name="Yamada K."/>
            <person name="Nakamura Y."/>
            <person name="Ichinomiya M."/>
            <person name="Sato N."/>
            <person name="Blanc-Mathieu R."/>
            <person name="Endo H."/>
            <person name="Kuwata A."/>
            <person name="Ogata H."/>
        </authorList>
    </citation>
    <scope>NUCLEOTIDE SEQUENCE [LARGE SCALE GENOMIC DNA]</scope>
</reference>
<feature type="non-terminal residue" evidence="8">
    <location>
        <position position="1"/>
    </location>
</feature>
<comment type="domain">
    <text evidence="5">The Q motif is unique to and characteristic of the DEAD box family of RNA helicases and controls ATP binding and hydrolysis.</text>
</comment>
<evidence type="ECO:0000256" key="1">
    <source>
        <dbReference type="ARBA" id="ARBA00022741"/>
    </source>
</evidence>
<accession>A0ABQ6N4G1</accession>
<evidence type="ECO:0000313" key="9">
    <source>
        <dbReference type="Proteomes" id="UP001165060"/>
    </source>
</evidence>
<dbReference type="InterPro" id="IPR011545">
    <property type="entry name" value="DEAD/DEAH_box_helicase_dom"/>
</dbReference>
<feature type="domain" description="Helicase C-terminal" evidence="7">
    <location>
        <begin position="171"/>
        <end position="262"/>
    </location>
</feature>
<evidence type="ECO:0000256" key="6">
    <source>
        <dbReference type="SAM" id="MobiDB-lite"/>
    </source>
</evidence>
<dbReference type="InterPro" id="IPR027417">
    <property type="entry name" value="P-loop_NTPase"/>
</dbReference>
<feature type="compositionally biased region" description="Low complexity" evidence="6">
    <location>
        <begin position="140"/>
        <end position="151"/>
    </location>
</feature>